<dbReference type="Proteomes" id="UP000282454">
    <property type="component" value="Unassembled WGS sequence"/>
</dbReference>
<protein>
    <submittedName>
        <fullName evidence="8">Cobalt/nickel transport protein</fullName>
    </submittedName>
</protein>
<keyword evidence="5 6" id="KW-0472">Membrane</keyword>
<evidence type="ECO:0000256" key="2">
    <source>
        <dbReference type="ARBA" id="ARBA00022475"/>
    </source>
</evidence>
<feature type="transmembrane region" description="Helical" evidence="6">
    <location>
        <begin position="20"/>
        <end position="41"/>
    </location>
</feature>
<sequence>MTAKTRDTTKTRDTAKTRNLPFLLGFLLVALVLAGAVSYLADSNPDGLDHATLKGCEVVETAGGEQLQGSCIAQNAKDHQFAGSPLADYAVDGGENTTGLAGVIGVVVTVVVAGGFFWLLRRRPKA</sequence>
<accession>A0A421BDA3</accession>
<comment type="subcellular location">
    <subcellularLocation>
        <location evidence="1">Cell membrane</location>
    </subcellularLocation>
</comment>
<dbReference type="Pfam" id="PF13190">
    <property type="entry name" value="PDGLE"/>
    <property type="match status" value="1"/>
</dbReference>
<comment type="caution">
    <text evidence="8">The sequence shown here is derived from an EMBL/GenBank/DDBJ whole genome shotgun (WGS) entry which is preliminary data.</text>
</comment>
<reference evidence="8 9" key="1">
    <citation type="submission" date="2018-10" db="EMBL/GenBank/DDBJ databases">
        <title>Genomic Encyclopedia of Archaeal and Bacterial Type Strains, Phase II (KMG-II): from individual species to whole genera.</title>
        <authorList>
            <person name="Goeker M."/>
        </authorList>
    </citation>
    <scope>NUCLEOTIDE SEQUENCE [LARGE SCALE GENOMIC DNA]</scope>
    <source>
        <strain evidence="8 9">DSM 45657</strain>
    </source>
</reference>
<evidence type="ECO:0000256" key="1">
    <source>
        <dbReference type="ARBA" id="ARBA00004236"/>
    </source>
</evidence>
<evidence type="ECO:0000259" key="7">
    <source>
        <dbReference type="Pfam" id="PF13190"/>
    </source>
</evidence>
<evidence type="ECO:0000313" key="9">
    <source>
        <dbReference type="Proteomes" id="UP000282454"/>
    </source>
</evidence>
<proteinExistence type="predicted"/>
<feature type="domain" description="PDGLE" evidence="7">
    <location>
        <begin position="22"/>
        <end position="122"/>
    </location>
</feature>
<name>A0A421BDA3_9PSEU</name>
<dbReference type="InterPro" id="IPR025937">
    <property type="entry name" value="PDGLE_dom"/>
</dbReference>
<evidence type="ECO:0000256" key="5">
    <source>
        <dbReference type="ARBA" id="ARBA00023136"/>
    </source>
</evidence>
<dbReference type="AlphaFoldDB" id="A0A421BDA3"/>
<organism evidence="8 9">
    <name type="scientific">Actinokineospora cianjurensis</name>
    <dbReference type="NCBI Taxonomy" id="585224"/>
    <lineage>
        <taxon>Bacteria</taxon>
        <taxon>Bacillati</taxon>
        <taxon>Actinomycetota</taxon>
        <taxon>Actinomycetes</taxon>
        <taxon>Pseudonocardiales</taxon>
        <taxon>Pseudonocardiaceae</taxon>
        <taxon>Actinokineospora</taxon>
    </lineage>
</organism>
<evidence type="ECO:0000256" key="6">
    <source>
        <dbReference type="SAM" id="Phobius"/>
    </source>
</evidence>
<dbReference type="EMBL" id="RCDD01000001">
    <property type="protein sequence ID" value="RLK62313.1"/>
    <property type="molecule type" value="Genomic_DNA"/>
</dbReference>
<dbReference type="RefSeq" id="WP_425454834.1">
    <property type="nucleotide sequence ID" value="NZ_RCDD01000001.1"/>
</dbReference>
<evidence type="ECO:0000256" key="4">
    <source>
        <dbReference type="ARBA" id="ARBA00022989"/>
    </source>
</evidence>
<evidence type="ECO:0000313" key="8">
    <source>
        <dbReference type="EMBL" id="RLK62313.1"/>
    </source>
</evidence>
<keyword evidence="2" id="KW-1003">Cell membrane</keyword>
<keyword evidence="9" id="KW-1185">Reference proteome</keyword>
<keyword evidence="3 6" id="KW-0812">Transmembrane</keyword>
<dbReference type="GO" id="GO:0005886">
    <property type="term" value="C:plasma membrane"/>
    <property type="evidence" value="ECO:0007669"/>
    <property type="project" value="UniProtKB-SubCell"/>
</dbReference>
<feature type="transmembrane region" description="Helical" evidence="6">
    <location>
        <begin position="99"/>
        <end position="120"/>
    </location>
</feature>
<keyword evidence="4 6" id="KW-1133">Transmembrane helix</keyword>
<gene>
    <name evidence="8" type="ORF">CLV68_2870</name>
</gene>
<evidence type="ECO:0000256" key="3">
    <source>
        <dbReference type="ARBA" id="ARBA00022692"/>
    </source>
</evidence>